<sequence>MVEANQTAYIVHVSFLDEEVSAIPLAAFYAALTETPERAVALVRQAVKPGAAVALTDARLSQNTAQAIGMIPDVAMAL</sequence>
<dbReference type="AlphaFoldDB" id="A0A2U8WGL3"/>
<organism evidence="1 2">
    <name type="scientific">Methylobacterium durans</name>
    <dbReference type="NCBI Taxonomy" id="2202825"/>
    <lineage>
        <taxon>Bacteria</taxon>
        <taxon>Pseudomonadati</taxon>
        <taxon>Pseudomonadota</taxon>
        <taxon>Alphaproteobacteria</taxon>
        <taxon>Hyphomicrobiales</taxon>
        <taxon>Methylobacteriaceae</taxon>
        <taxon>Methylobacterium</taxon>
    </lineage>
</organism>
<evidence type="ECO:0000313" key="1">
    <source>
        <dbReference type="EMBL" id="AWN44540.1"/>
    </source>
</evidence>
<dbReference type="Proteomes" id="UP000245926">
    <property type="component" value="Chromosome"/>
</dbReference>
<keyword evidence="2" id="KW-1185">Reference proteome</keyword>
<gene>
    <name evidence="1" type="ORF">DK389_13250</name>
</gene>
<dbReference type="OrthoDB" id="7998024at2"/>
<dbReference type="EMBL" id="CP029550">
    <property type="protein sequence ID" value="AWN44540.1"/>
    <property type="molecule type" value="Genomic_DNA"/>
</dbReference>
<dbReference type="KEGG" id="mets:DK389_13250"/>
<accession>A0A2U8WGL3</accession>
<reference evidence="2" key="1">
    <citation type="submission" date="2018-05" db="EMBL/GenBank/DDBJ databases">
        <title>Complete Genome Sequence of Methylobacterium sp. 17SD2-17.</title>
        <authorList>
            <person name="Srinivasan S."/>
        </authorList>
    </citation>
    <scope>NUCLEOTIDE SEQUENCE [LARGE SCALE GENOMIC DNA]</scope>
    <source>
        <strain evidence="2">17SD2-17</strain>
    </source>
</reference>
<proteinExistence type="predicted"/>
<evidence type="ECO:0000313" key="2">
    <source>
        <dbReference type="Proteomes" id="UP000245926"/>
    </source>
</evidence>
<name>A0A2U8WGL3_9HYPH</name>
<protein>
    <submittedName>
        <fullName evidence="1">Uncharacterized protein</fullName>
    </submittedName>
</protein>